<feature type="compositionally biased region" description="Basic and acidic residues" evidence="1">
    <location>
        <begin position="57"/>
        <end position="74"/>
    </location>
</feature>
<dbReference type="EMBL" id="LQBL01000004">
    <property type="protein sequence ID" value="KUG57627.1"/>
    <property type="molecule type" value="Genomic_DNA"/>
</dbReference>
<gene>
    <name evidence="2" type="ORF">AVL62_16000</name>
</gene>
<organism evidence="2 3">
    <name type="scientific">Serinicoccus chungangensis</name>
    <dbReference type="NCBI Taxonomy" id="767452"/>
    <lineage>
        <taxon>Bacteria</taxon>
        <taxon>Bacillati</taxon>
        <taxon>Actinomycetota</taxon>
        <taxon>Actinomycetes</taxon>
        <taxon>Micrococcales</taxon>
        <taxon>Ornithinimicrobiaceae</taxon>
        <taxon>Serinicoccus</taxon>
    </lineage>
</organism>
<name>A0A0W8ICE5_9MICO</name>
<evidence type="ECO:0000313" key="2">
    <source>
        <dbReference type="EMBL" id="KUG57627.1"/>
    </source>
</evidence>
<evidence type="ECO:0000313" key="3">
    <source>
        <dbReference type="Proteomes" id="UP000054837"/>
    </source>
</evidence>
<reference evidence="2 3" key="1">
    <citation type="submission" date="2015-12" db="EMBL/GenBank/DDBJ databases">
        <title>Serinicoccus chungangenesis strain CD08_5 genome sequencing and assembly.</title>
        <authorList>
            <person name="Chander A.M."/>
            <person name="Kaur G."/>
            <person name="Nair G.R."/>
            <person name="Dhawan D.K."/>
            <person name="Kochhar R.K."/>
            <person name="Mayilraj S."/>
            <person name="Bhadada S.K."/>
        </authorList>
    </citation>
    <scope>NUCLEOTIDE SEQUENCE [LARGE SCALE GENOMIC DNA]</scope>
    <source>
        <strain evidence="2 3">CD08_5</strain>
    </source>
</reference>
<protein>
    <recommendedName>
        <fullName evidence="4">YtxH domain-containing protein</fullName>
    </recommendedName>
</protein>
<dbReference type="AlphaFoldDB" id="A0A0W8ICE5"/>
<proteinExistence type="predicted"/>
<dbReference type="STRING" id="767452.AVL62_16000"/>
<dbReference type="OrthoDB" id="5125216at2"/>
<evidence type="ECO:0008006" key="4">
    <source>
        <dbReference type="Google" id="ProtNLM"/>
    </source>
</evidence>
<accession>A0A0W8ICE5</accession>
<feature type="compositionally biased region" description="Basic and acidic residues" evidence="1">
    <location>
        <begin position="40"/>
        <end position="49"/>
    </location>
</feature>
<dbReference type="Proteomes" id="UP000054837">
    <property type="component" value="Unassembled WGS sequence"/>
</dbReference>
<feature type="region of interest" description="Disordered" evidence="1">
    <location>
        <begin position="40"/>
        <end position="96"/>
    </location>
</feature>
<evidence type="ECO:0000256" key="1">
    <source>
        <dbReference type="SAM" id="MobiDB-lite"/>
    </source>
</evidence>
<dbReference type="RefSeq" id="WP_058890196.1">
    <property type="nucleotide sequence ID" value="NZ_LQBL01000004.1"/>
</dbReference>
<keyword evidence="3" id="KW-1185">Reference proteome</keyword>
<sequence length="96" mass="10352">MSKIMMATAFGAGYVLGARAGRERYEQLSAKAQELWGHPKVQEQADKAKAQAGKVTEQAKGRLSNAKDGDRDSMDDPWEVDTDTALAGDDLEGPRG</sequence>
<comment type="caution">
    <text evidence="2">The sequence shown here is derived from an EMBL/GenBank/DDBJ whole genome shotgun (WGS) entry which is preliminary data.</text>
</comment>